<keyword evidence="2" id="KW-1185">Reference proteome</keyword>
<organism evidence="1 2">
    <name type="scientific">Austropuccinia psidii MF-1</name>
    <dbReference type="NCBI Taxonomy" id="1389203"/>
    <lineage>
        <taxon>Eukaryota</taxon>
        <taxon>Fungi</taxon>
        <taxon>Dikarya</taxon>
        <taxon>Basidiomycota</taxon>
        <taxon>Pucciniomycotina</taxon>
        <taxon>Pucciniomycetes</taxon>
        <taxon>Pucciniales</taxon>
        <taxon>Sphaerophragmiaceae</taxon>
        <taxon>Austropuccinia</taxon>
    </lineage>
</organism>
<dbReference type="Proteomes" id="UP000765509">
    <property type="component" value="Unassembled WGS sequence"/>
</dbReference>
<protein>
    <submittedName>
        <fullName evidence="1">Uncharacterized protein</fullName>
    </submittedName>
</protein>
<accession>A0A9Q3H1P1</accession>
<evidence type="ECO:0000313" key="2">
    <source>
        <dbReference type="Proteomes" id="UP000765509"/>
    </source>
</evidence>
<dbReference type="OrthoDB" id="2507294at2759"/>
<reference evidence="1" key="1">
    <citation type="submission" date="2021-03" db="EMBL/GenBank/DDBJ databases">
        <title>Draft genome sequence of rust myrtle Austropuccinia psidii MF-1, a brazilian biotype.</title>
        <authorList>
            <person name="Quecine M.C."/>
            <person name="Pachon D.M.R."/>
            <person name="Bonatelli M.L."/>
            <person name="Correr F.H."/>
            <person name="Franceschini L.M."/>
            <person name="Leite T.F."/>
            <person name="Margarido G.R.A."/>
            <person name="Almeida C.A."/>
            <person name="Ferrarezi J.A."/>
            <person name="Labate C.A."/>
        </authorList>
    </citation>
    <scope>NUCLEOTIDE SEQUENCE</scope>
    <source>
        <strain evidence="1">MF-1</strain>
    </source>
</reference>
<gene>
    <name evidence="1" type="ORF">O181_026504</name>
</gene>
<evidence type="ECO:0000313" key="1">
    <source>
        <dbReference type="EMBL" id="MBW0486789.1"/>
    </source>
</evidence>
<dbReference type="EMBL" id="AVOT02008808">
    <property type="protein sequence ID" value="MBW0486789.1"/>
    <property type="molecule type" value="Genomic_DNA"/>
</dbReference>
<dbReference type="AlphaFoldDB" id="A0A9Q3H1P1"/>
<proteinExistence type="predicted"/>
<sequence>MIPKISREDKKPLLKCHKCGSTSNLANTCIKNTKINSVQVIEEVLCTEEKEESDQDSAVSADTTVEDYSIDKITAFFEVTEVHTYLPQYSEYCYNLINVQDARDCKTKPAGGKGYTVVASLITSILMNDVQAKINLDTGEFCACIGKDYLQILLPEW</sequence>
<comment type="caution">
    <text evidence="1">The sequence shown here is derived from an EMBL/GenBank/DDBJ whole genome shotgun (WGS) entry which is preliminary data.</text>
</comment>
<name>A0A9Q3H1P1_9BASI</name>